<evidence type="ECO:0000313" key="6">
    <source>
        <dbReference type="Proteomes" id="UP001186944"/>
    </source>
</evidence>
<dbReference type="PANTHER" id="PTHR24373">
    <property type="entry name" value="SLIT RELATED LEUCINE-RICH REPEAT NEURONAL PROTEIN"/>
    <property type="match status" value="1"/>
</dbReference>
<dbReference type="Pfam" id="PF13855">
    <property type="entry name" value="LRR_8"/>
    <property type="match status" value="1"/>
</dbReference>
<dbReference type="SMART" id="SM00369">
    <property type="entry name" value="LRR_TYP"/>
    <property type="match status" value="4"/>
</dbReference>
<evidence type="ECO:0000313" key="5">
    <source>
        <dbReference type="EMBL" id="KAK3093051.1"/>
    </source>
</evidence>
<dbReference type="PANTHER" id="PTHR24373:SF370">
    <property type="entry name" value="FISH-LIPS, ISOFORM E"/>
    <property type="match status" value="1"/>
</dbReference>
<dbReference type="Proteomes" id="UP001186944">
    <property type="component" value="Unassembled WGS sequence"/>
</dbReference>
<sequence length="442" mass="49459">VFLALIAAVTCDWPCVYAPPCTCDYVASSVDCSHNGLTAVPPILNNLTGKEWHIDLSYNNITSIPDGTFGKLSISGLYLQYNQLSTIGDNVFNGNEHVIFTLYLHFNNFTEVPKAVSKLTTVYEMTVQGNPIGTLNIETLSGLAQSLNQFSFGSSSLQVWPKDLKSLPKATWLTVYGIPFETLPEDSFHDDLFILNISDSSLTSLSNTLNNKPRLFELHLVNNPKLTIKGLAEGGFTNASSLRTLSIVNCNIDTLPPIFDNMMDLGEIILTGNPIKDMADNTFPHNYTTMFQFTIRESLLERIPATFSHMTKLMNIFITNGQISQIHETDFRGMTGLYNLYLSGNPVFNISEYAFKSQRELGFLYLDDTLMTTIPKAIKNIRLLNTINMNNARVACSCESLGWMKEWMHDVKSTPNIVGDCFNIERQIHDYVINDIPHCQGN</sequence>
<dbReference type="InterPro" id="IPR032675">
    <property type="entry name" value="LRR_dom_sf"/>
</dbReference>
<evidence type="ECO:0000256" key="3">
    <source>
        <dbReference type="ARBA" id="ARBA00022737"/>
    </source>
</evidence>
<gene>
    <name evidence="5" type="ORF">FSP39_010541</name>
</gene>
<dbReference type="GO" id="GO:0031012">
    <property type="term" value="C:extracellular matrix"/>
    <property type="evidence" value="ECO:0007669"/>
    <property type="project" value="TreeGrafter"/>
</dbReference>
<name>A0AA88XZH3_PINIB</name>
<dbReference type="InterPro" id="IPR001611">
    <property type="entry name" value="Leu-rich_rpt"/>
</dbReference>
<keyword evidence="6" id="KW-1185">Reference proteome</keyword>
<accession>A0AA88XZH3</accession>
<keyword evidence="3" id="KW-0677">Repeat</keyword>
<dbReference type="InterPro" id="IPR003591">
    <property type="entry name" value="Leu-rich_rpt_typical-subtyp"/>
</dbReference>
<evidence type="ECO:0000256" key="1">
    <source>
        <dbReference type="ARBA" id="ARBA00022614"/>
    </source>
</evidence>
<protein>
    <submittedName>
        <fullName evidence="5">Uncharacterized protein</fullName>
    </submittedName>
</protein>
<dbReference type="InterPro" id="IPR026906">
    <property type="entry name" value="LRR_5"/>
</dbReference>
<dbReference type="InterPro" id="IPR050328">
    <property type="entry name" value="Dev_Immune_Receptor"/>
</dbReference>
<feature type="signal peptide" evidence="4">
    <location>
        <begin position="1"/>
        <end position="18"/>
    </location>
</feature>
<feature type="non-terminal residue" evidence="5">
    <location>
        <position position="1"/>
    </location>
</feature>
<dbReference type="EMBL" id="VSWD01000009">
    <property type="protein sequence ID" value="KAK3093051.1"/>
    <property type="molecule type" value="Genomic_DNA"/>
</dbReference>
<organism evidence="5 6">
    <name type="scientific">Pinctada imbricata</name>
    <name type="common">Atlantic pearl-oyster</name>
    <name type="synonym">Pinctada martensii</name>
    <dbReference type="NCBI Taxonomy" id="66713"/>
    <lineage>
        <taxon>Eukaryota</taxon>
        <taxon>Metazoa</taxon>
        <taxon>Spiralia</taxon>
        <taxon>Lophotrochozoa</taxon>
        <taxon>Mollusca</taxon>
        <taxon>Bivalvia</taxon>
        <taxon>Autobranchia</taxon>
        <taxon>Pteriomorphia</taxon>
        <taxon>Pterioida</taxon>
        <taxon>Pterioidea</taxon>
        <taxon>Pteriidae</taxon>
        <taxon>Pinctada</taxon>
    </lineage>
</organism>
<reference evidence="5" key="1">
    <citation type="submission" date="2019-08" db="EMBL/GenBank/DDBJ databases">
        <title>The improved chromosome-level genome for the pearl oyster Pinctada fucata martensii using PacBio sequencing and Hi-C.</title>
        <authorList>
            <person name="Zheng Z."/>
        </authorList>
    </citation>
    <scope>NUCLEOTIDE SEQUENCE</scope>
    <source>
        <strain evidence="5">ZZ-2019</strain>
        <tissue evidence="5">Adductor muscle</tissue>
    </source>
</reference>
<evidence type="ECO:0000256" key="4">
    <source>
        <dbReference type="SAM" id="SignalP"/>
    </source>
</evidence>
<keyword evidence="1" id="KW-0433">Leucine-rich repeat</keyword>
<keyword evidence="2 4" id="KW-0732">Signal</keyword>
<dbReference type="SUPFAM" id="SSF52058">
    <property type="entry name" value="L domain-like"/>
    <property type="match status" value="2"/>
</dbReference>
<feature type="chain" id="PRO_5041708552" evidence="4">
    <location>
        <begin position="19"/>
        <end position="442"/>
    </location>
</feature>
<comment type="caution">
    <text evidence="5">The sequence shown here is derived from an EMBL/GenBank/DDBJ whole genome shotgun (WGS) entry which is preliminary data.</text>
</comment>
<proteinExistence type="predicted"/>
<dbReference type="AlphaFoldDB" id="A0AA88XZH3"/>
<dbReference type="GO" id="GO:0005615">
    <property type="term" value="C:extracellular space"/>
    <property type="evidence" value="ECO:0007669"/>
    <property type="project" value="TreeGrafter"/>
</dbReference>
<evidence type="ECO:0000256" key="2">
    <source>
        <dbReference type="ARBA" id="ARBA00022729"/>
    </source>
</evidence>
<dbReference type="Gene3D" id="3.80.10.10">
    <property type="entry name" value="Ribonuclease Inhibitor"/>
    <property type="match status" value="3"/>
</dbReference>
<dbReference type="Pfam" id="PF13306">
    <property type="entry name" value="LRR_5"/>
    <property type="match status" value="1"/>
</dbReference>